<gene>
    <name evidence="1" type="ORF">WM41_0262</name>
</gene>
<sequence>MNQRCLNERGVVCPVEVFNEIVEESWDLYRRRGTKAASMG</sequence>
<protein>
    <submittedName>
        <fullName evidence="1">Uncharacterized protein</fullName>
    </submittedName>
</protein>
<comment type="caution">
    <text evidence="1">The sequence shown here is derived from an EMBL/GenBank/DDBJ whole genome shotgun (WGS) entry which is preliminary data.</text>
</comment>
<proteinExistence type="predicted"/>
<reference evidence="1 2" key="1">
    <citation type="journal article" date="2016" name="Int. J. Syst. Evol. Microbiol.">
        <title>Resolving the Complexity of Human Skin Metagenomes Using Single-Molecule Sequencing.</title>
        <authorList>
            <consortium name="NISC Comparative Sequencing Program"/>
            <person name="Tsai Y.C."/>
            <person name="Conlan S."/>
            <person name="Deming C."/>
            <person name="Segre J.A."/>
            <person name="Kong H.H."/>
            <person name="Korlach J."/>
            <person name="Oh J."/>
        </authorList>
    </citation>
    <scope>NUCLEOTIDE SEQUENCE [LARGE SCALE GENOMIC DNA]</scope>
    <source>
        <strain evidence="1 2">1B08</strain>
    </source>
</reference>
<accession>A0ABR5VC07</accession>
<keyword evidence="2" id="KW-1185">Reference proteome</keyword>
<dbReference type="Proteomes" id="UP000070339">
    <property type="component" value="Unassembled WGS sequence"/>
</dbReference>
<organism evidence="1 2">
    <name type="scientific">Corynebacterium simulans</name>
    <dbReference type="NCBI Taxonomy" id="146827"/>
    <lineage>
        <taxon>Bacteria</taxon>
        <taxon>Bacillati</taxon>
        <taxon>Actinomycetota</taxon>
        <taxon>Actinomycetes</taxon>
        <taxon>Mycobacteriales</taxon>
        <taxon>Corynebacteriaceae</taxon>
        <taxon>Corynebacterium</taxon>
    </lineage>
</organism>
<dbReference type="EMBL" id="LTEB01000013">
    <property type="protein sequence ID" value="KXU19040.1"/>
    <property type="molecule type" value="Genomic_DNA"/>
</dbReference>
<evidence type="ECO:0000313" key="2">
    <source>
        <dbReference type="Proteomes" id="UP000070339"/>
    </source>
</evidence>
<name>A0ABR5VC07_9CORY</name>
<evidence type="ECO:0000313" key="1">
    <source>
        <dbReference type="EMBL" id="KXU19040.1"/>
    </source>
</evidence>